<evidence type="ECO:0000256" key="2">
    <source>
        <dbReference type="ARBA" id="ARBA00023002"/>
    </source>
</evidence>
<dbReference type="RefSeq" id="WP_261496837.1">
    <property type="nucleotide sequence ID" value="NZ_JAOCQF010000003.1"/>
</dbReference>
<gene>
    <name evidence="3" type="ORF">N5I32_15585</name>
</gene>
<organism evidence="3 4">
    <name type="scientific">Albidovulum sediminis</name>
    <dbReference type="NCBI Taxonomy" id="3066345"/>
    <lineage>
        <taxon>Bacteria</taxon>
        <taxon>Pseudomonadati</taxon>
        <taxon>Pseudomonadota</taxon>
        <taxon>Alphaproteobacteria</taxon>
        <taxon>Rhodobacterales</taxon>
        <taxon>Paracoccaceae</taxon>
        <taxon>Albidovulum</taxon>
    </lineage>
</organism>
<name>A0ABT2NPS6_9RHOB</name>
<keyword evidence="2" id="KW-0560">Oxidoreductase</keyword>
<dbReference type="InterPro" id="IPR002347">
    <property type="entry name" value="SDR_fam"/>
</dbReference>
<evidence type="ECO:0000313" key="4">
    <source>
        <dbReference type="Proteomes" id="UP001205601"/>
    </source>
</evidence>
<dbReference type="SUPFAM" id="SSF51735">
    <property type="entry name" value="NAD(P)-binding Rossmann-fold domains"/>
    <property type="match status" value="1"/>
</dbReference>
<dbReference type="Gene3D" id="3.40.50.720">
    <property type="entry name" value="NAD(P)-binding Rossmann-like Domain"/>
    <property type="match status" value="1"/>
</dbReference>
<dbReference type="PRINTS" id="PR00081">
    <property type="entry name" value="GDHRDH"/>
</dbReference>
<accession>A0ABT2NPS6</accession>
<dbReference type="NCBIfam" id="NF006597">
    <property type="entry name" value="PRK09134.1"/>
    <property type="match status" value="1"/>
</dbReference>
<dbReference type="Proteomes" id="UP001205601">
    <property type="component" value="Unassembled WGS sequence"/>
</dbReference>
<dbReference type="EMBL" id="JAOCQF010000003">
    <property type="protein sequence ID" value="MCT8330940.1"/>
    <property type="molecule type" value="Genomic_DNA"/>
</dbReference>
<dbReference type="PANTHER" id="PTHR43639:SF1">
    <property type="entry name" value="SHORT-CHAIN DEHYDROGENASE_REDUCTASE FAMILY PROTEIN"/>
    <property type="match status" value="1"/>
</dbReference>
<dbReference type="InterPro" id="IPR036291">
    <property type="entry name" value="NAD(P)-bd_dom_sf"/>
</dbReference>
<proteinExistence type="inferred from homology"/>
<sequence length="263" mass="28174">MTVIAGRALVTGGARRLGREMVLYLAGRGLDVAIHYAGSESAAKETAREARALGVRAETLQADLLDEAQSQALVPRATQTLDGPLTVLVNNASIFEYDNIRTATRQSWDRHFESNLRAPFVLTQAFAAQAPGALRGPGGARSQALVVNMLDQRVRKLTPEFMSYTLAKMGLWAFTQTAARALAPDVRVNAIGPGSTLRGERQSAEQFEAQRAASVLERGANPDDICGALGYFLDSPSVTGQLLCVDGGQHLGWRTADILGIQP</sequence>
<reference evidence="4" key="1">
    <citation type="submission" date="2023-07" db="EMBL/GenBank/DDBJ databases">
        <title>Defluviimonas sediminis sp. nov., isolated from mangrove sediment.</title>
        <authorList>
            <person name="Liu L."/>
            <person name="Li J."/>
            <person name="Huang Y."/>
            <person name="Pan J."/>
            <person name="Li M."/>
        </authorList>
    </citation>
    <scope>NUCLEOTIDE SEQUENCE [LARGE SCALE GENOMIC DNA]</scope>
    <source>
        <strain evidence="4">FT324</strain>
    </source>
</reference>
<evidence type="ECO:0000313" key="3">
    <source>
        <dbReference type="EMBL" id="MCT8330940.1"/>
    </source>
</evidence>
<comment type="caution">
    <text evidence="3">The sequence shown here is derived from an EMBL/GenBank/DDBJ whole genome shotgun (WGS) entry which is preliminary data.</text>
</comment>
<dbReference type="Pfam" id="PF00106">
    <property type="entry name" value="adh_short"/>
    <property type="match status" value="1"/>
</dbReference>
<dbReference type="PANTHER" id="PTHR43639">
    <property type="entry name" value="OXIDOREDUCTASE, SHORT-CHAIN DEHYDROGENASE/REDUCTASE FAMILY (AFU_ORTHOLOGUE AFUA_5G02870)"/>
    <property type="match status" value="1"/>
</dbReference>
<evidence type="ECO:0000256" key="1">
    <source>
        <dbReference type="ARBA" id="ARBA00006484"/>
    </source>
</evidence>
<keyword evidence="4" id="KW-1185">Reference proteome</keyword>
<protein>
    <submittedName>
        <fullName evidence="3">SDR family oxidoreductase</fullName>
    </submittedName>
</protein>
<comment type="similarity">
    <text evidence="1">Belongs to the short-chain dehydrogenases/reductases (SDR) family.</text>
</comment>